<dbReference type="Gene3D" id="1.25.10.10">
    <property type="entry name" value="Leucine-rich Repeat Variant"/>
    <property type="match status" value="1"/>
</dbReference>
<evidence type="ECO:0000313" key="1">
    <source>
        <dbReference type="EnsemblPlants" id="AET4Gv20411200.40"/>
    </source>
</evidence>
<reference evidence="1" key="4">
    <citation type="submission" date="2019-03" db="UniProtKB">
        <authorList>
            <consortium name="EnsemblPlants"/>
        </authorList>
    </citation>
    <scope>IDENTIFICATION</scope>
</reference>
<reference evidence="1" key="3">
    <citation type="journal article" date="2017" name="Nature">
        <title>Genome sequence of the progenitor of the wheat D genome Aegilops tauschii.</title>
        <authorList>
            <person name="Luo M.C."/>
            <person name="Gu Y.Q."/>
            <person name="Puiu D."/>
            <person name="Wang H."/>
            <person name="Twardziok S.O."/>
            <person name="Deal K.R."/>
            <person name="Huo N."/>
            <person name="Zhu T."/>
            <person name="Wang L."/>
            <person name="Wang Y."/>
            <person name="McGuire P.E."/>
            <person name="Liu S."/>
            <person name="Long H."/>
            <person name="Ramasamy R.K."/>
            <person name="Rodriguez J.C."/>
            <person name="Van S.L."/>
            <person name="Yuan L."/>
            <person name="Wang Z."/>
            <person name="Xia Z."/>
            <person name="Xiao L."/>
            <person name="Anderson O.D."/>
            <person name="Ouyang S."/>
            <person name="Liang Y."/>
            <person name="Zimin A.V."/>
            <person name="Pertea G."/>
            <person name="Qi P."/>
            <person name="Bennetzen J.L."/>
            <person name="Dai X."/>
            <person name="Dawson M.W."/>
            <person name="Muller H.G."/>
            <person name="Kugler K."/>
            <person name="Rivarola-Duarte L."/>
            <person name="Spannagl M."/>
            <person name="Mayer K.F.X."/>
            <person name="Lu F.H."/>
            <person name="Bevan M.W."/>
            <person name="Leroy P."/>
            <person name="Li P."/>
            <person name="You F.M."/>
            <person name="Sun Q."/>
            <person name="Liu Z."/>
            <person name="Lyons E."/>
            <person name="Wicker T."/>
            <person name="Salzberg S.L."/>
            <person name="Devos K.M."/>
            <person name="Dvorak J."/>
        </authorList>
    </citation>
    <scope>NUCLEOTIDE SEQUENCE [LARGE SCALE GENOMIC DNA]</scope>
    <source>
        <strain evidence="1">cv. AL8/78</strain>
    </source>
</reference>
<evidence type="ECO:0000313" key="2">
    <source>
        <dbReference type="Proteomes" id="UP000015105"/>
    </source>
</evidence>
<reference evidence="2" key="1">
    <citation type="journal article" date="2014" name="Science">
        <title>Ancient hybridizations among the ancestral genomes of bread wheat.</title>
        <authorList>
            <consortium name="International Wheat Genome Sequencing Consortium,"/>
            <person name="Marcussen T."/>
            <person name="Sandve S.R."/>
            <person name="Heier L."/>
            <person name="Spannagl M."/>
            <person name="Pfeifer M."/>
            <person name="Jakobsen K.S."/>
            <person name="Wulff B.B."/>
            <person name="Steuernagel B."/>
            <person name="Mayer K.F."/>
            <person name="Olsen O.A."/>
        </authorList>
    </citation>
    <scope>NUCLEOTIDE SEQUENCE [LARGE SCALE GENOMIC DNA]</scope>
    <source>
        <strain evidence="2">cv. AL8/78</strain>
    </source>
</reference>
<sequence length="164" mass="17856">MHQGAALVAISYMSCFFDASLTDVLESPECPSDESRGAVLVQILARCGEGLMFNVFYALLGVSALSRVHKSATMLQKLAALCSLCERTMWKGILCWDSLCGWLQTTVSSLSSEYLRQGEAELIIPLWLKVLQDAASDYLHSRTGDNCRNHPGYMQGKGGAAVNS</sequence>
<accession>A0A453I1R9</accession>
<dbReference type="PANTHER" id="PTHR12363">
    <property type="entry name" value="TRANSPORTIN 3 AND IMPORTIN 13"/>
    <property type="match status" value="1"/>
</dbReference>
<reference evidence="2" key="2">
    <citation type="journal article" date="2017" name="Nat. Plants">
        <title>The Aegilops tauschii genome reveals multiple impacts of transposons.</title>
        <authorList>
            <person name="Zhao G."/>
            <person name="Zou C."/>
            <person name="Li K."/>
            <person name="Wang K."/>
            <person name="Li T."/>
            <person name="Gao L."/>
            <person name="Zhang X."/>
            <person name="Wang H."/>
            <person name="Yang Z."/>
            <person name="Liu X."/>
            <person name="Jiang W."/>
            <person name="Mao L."/>
            <person name="Kong X."/>
            <person name="Jiao Y."/>
            <person name="Jia J."/>
        </authorList>
    </citation>
    <scope>NUCLEOTIDE SEQUENCE [LARGE SCALE GENOMIC DNA]</scope>
    <source>
        <strain evidence="2">cv. AL8/78</strain>
    </source>
</reference>
<dbReference type="Proteomes" id="UP000015105">
    <property type="component" value="Chromosome 4D"/>
</dbReference>
<dbReference type="Gramene" id="AET4Gv20411200.40">
    <property type="protein sequence ID" value="AET4Gv20411200.40"/>
    <property type="gene ID" value="AET4Gv20411200"/>
</dbReference>
<name>A0A453I1R9_AEGTS</name>
<reference evidence="1" key="5">
    <citation type="journal article" date="2021" name="G3 (Bethesda)">
        <title>Aegilops tauschii genome assembly Aet v5.0 features greater sequence contiguity and improved annotation.</title>
        <authorList>
            <person name="Wang L."/>
            <person name="Zhu T."/>
            <person name="Rodriguez J.C."/>
            <person name="Deal K.R."/>
            <person name="Dubcovsky J."/>
            <person name="McGuire P.E."/>
            <person name="Lux T."/>
            <person name="Spannagl M."/>
            <person name="Mayer K.F.X."/>
            <person name="Baldrich P."/>
            <person name="Meyers B.C."/>
            <person name="Huo N."/>
            <person name="Gu Y.Q."/>
            <person name="Zhou H."/>
            <person name="Devos K.M."/>
            <person name="Bennetzen J.L."/>
            <person name="Unver T."/>
            <person name="Budak H."/>
            <person name="Gulick P.J."/>
            <person name="Galiba G."/>
            <person name="Kalapos B."/>
            <person name="Nelson D.R."/>
            <person name="Li P."/>
            <person name="You F.M."/>
            <person name="Luo M.C."/>
            <person name="Dvorak J."/>
        </authorList>
    </citation>
    <scope>NUCLEOTIDE SEQUENCE [LARGE SCALE GENOMIC DNA]</scope>
    <source>
        <strain evidence="1">cv. AL8/78</strain>
    </source>
</reference>
<protein>
    <submittedName>
        <fullName evidence="1">Uncharacterized protein</fullName>
    </submittedName>
</protein>
<keyword evidence="2" id="KW-1185">Reference proteome</keyword>
<organism evidence="1 2">
    <name type="scientific">Aegilops tauschii subsp. strangulata</name>
    <name type="common">Goatgrass</name>
    <dbReference type="NCBI Taxonomy" id="200361"/>
    <lineage>
        <taxon>Eukaryota</taxon>
        <taxon>Viridiplantae</taxon>
        <taxon>Streptophyta</taxon>
        <taxon>Embryophyta</taxon>
        <taxon>Tracheophyta</taxon>
        <taxon>Spermatophyta</taxon>
        <taxon>Magnoliopsida</taxon>
        <taxon>Liliopsida</taxon>
        <taxon>Poales</taxon>
        <taxon>Poaceae</taxon>
        <taxon>BOP clade</taxon>
        <taxon>Pooideae</taxon>
        <taxon>Triticodae</taxon>
        <taxon>Triticeae</taxon>
        <taxon>Triticinae</taxon>
        <taxon>Aegilops</taxon>
    </lineage>
</organism>
<dbReference type="GO" id="GO:0006606">
    <property type="term" value="P:protein import into nucleus"/>
    <property type="evidence" value="ECO:0007669"/>
    <property type="project" value="TreeGrafter"/>
</dbReference>
<dbReference type="PANTHER" id="PTHR12363:SF44">
    <property type="entry name" value="ARM REPEAT SUPERFAMILY PROTEIN"/>
    <property type="match status" value="1"/>
</dbReference>
<dbReference type="InterPro" id="IPR051345">
    <property type="entry name" value="Importin_beta-like_NTR"/>
</dbReference>
<dbReference type="EnsemblPlants" id="AET4Gv20411200.40">
    <property type="protein sequence ID" value="AET4Gv20411200.40"/>
    <property type="gene ID" value="AET4Gv20411200"/>
</dbReference>
<dbReference type="AlphaFoldDB" id="A0A453I1R9"/>
<proteinExistence type="predicted"/>
<dbReference type="InterPro" id="IPR011989">
    <property type="entry name" value="ARM-like"/>
</dbReference>
<dbReference type="GO" id="GO:0005737">
    <property type="term" value="C:cytoplasm"/>
    <property type="evidence" value="ECO:0007669"/>
    <property type="project" value="TreeGrafter"/>
</dbReference>